<reference evidence="1 2" key="1">
    <citation type="journal article" date="2022" name="New Phytol.">
        <title>Ecological generalism drives hyperdiversity of secondary metabolite gene clusters in xylarialean endophytes.</title>
        <authorList>
            <person name="Franco M.E.E."/>
            <person name="Wisecaver J.H."/>
            <person name="Arnold A.E."/>
            <person name="Ju Y.M."/>
            <person name="Slot J.C."/>
            <person name="Ahrendt S."/>
            <person name="Moore L.P."/>
            <person name="Eastman K.E."/>
            <person name="Scott K."/>
            <person name="Konkel Z."/>
            <person name="Mondo S.J."/>
            <person name="Kuo A."/>
            <person name="Hayes R.D."/>
            <person name="Haridas S."/>
            <person name="Andreopoulos B."/>
            <person name="Riley R."/>
            <person name="LaButti K."/>
            <person name="Pangilinan J."/>
            <person name="Lipzen A."/>
            <person name="Amirebrahimi M."/>
            <person name="Yan J."/>
            <person name="Adam C."/>
            <person name="Keymanesh K."/>
            <person name="Ng V."/>
            <person name="Louie K."/>
            <person name="Northen T."/>
            <person name="Drula E."/>
            <person name="Henrissat B."/>
            <person name="Hsieh H.M."/>
            <person name="Youens-Clark K."/>
            <person name="Lutzoni F."/>
            <person name="Miadlikowska J."/>
            <person name="Eastwood D.C."/>
            <person name="Hamelin R.C."/>
            <person name="Grigoriev I.V."/>
            <person name="U'Ren J.M."/>
        </authorList>
    </citation>
    <scope>NUCLEOTIDE SEQUENCE [LARGE SCALE GENOMIC DNA]</scope>
    <source>
        <strain evidence="1 2">CBS 119005</strain>
    </source>
</reference>
<comment type="caution">
    <text evidence="1">The sequence shown here is derived from an EMBL/GenBank/DDBJ whole genome shotgun (WGS) entry which is preliminary data.</text>
</comment>
<gene>
    <name evidence="1" type="ORF">F4820DRAFT_437017</name>
</gene>
<name>A0ACB9YN49_9PEZI</name>
<dbReference type="EMBL" id="MU393588">
    <property type="protein sequence ID" value="KAI4860399.1"/>
    <property type="molecule type" value="Genomic_DNA"/>
</dbReference>
<dbReference type="Proteomes" id="UP001497700">
    <property type="component" value="Unassembled WGS sequence"/>
</dbReference>
<sequence length="555" mass="61145">MNCDICQRAHHPKRLPFFCAVDARNEIYDGRLVNARILIEAEELESRVTKLLSVSETDSATPNKDRSPQLYLENCASDEHKAMVRTERIMAAADKLRDEVATARKEIEGRKAGISQKKSDLAAASRGVAVRRSRETEETKTSIKMKKYTWDREYEAMTQYRAALCMEVAKLYRLQRVRRGNPVRFEYKIGGIDIIDLHNMNNAQPELISASLAHITHLLWLTSHYLSIRLPAEITLPHNDYPRPTIFSLQSSYHHGDVAFPGTSLLPPDPRDRQFAHVPHPRPLFLDKPLSILAKEDSVLYNSFLEAICLLAYDIVWLCRTQGVPVGDNSNSLEDFASMGRNLYNLLINSSLQRNPQQIADAAAAQPTTSGGSNNNSTSPPAEFGRTAPRMGLFSHGTAHTFLGAAAGNDLTRSFKMPSNIMKLVDRLKAKLAREDPAAAAAAPEWELLEDDAWTPDDALDDGVLVGGGTPGRAGSGSRAGGGGGFGARAGVPPHRYGIESYMSVNTVRSTGSGDHNPRVPYTTSGGGAAVSSRDREKERERERGTSGWMKIKPR</sequence>
<protein>
    <submittedName>
        <fullName evidence="1">UV radiation resistance protein and autophagy-related subunit 14-domain-containing protein</fullName>
    </submittedName>
</protein>
<keyword evidence="2" id="KW-1185">Reference proteome</keyword>
<accession>A0ACB9YN49</accession>
<organism evidence="1 2">
    <name type="scientific">Hypoxylon rubiginosum</name>
    <dbReference type="NCBI Taxonomy" id="110542"/>
    <lineage>
        <taxon>Eukaryota</taxon>
        <taxon>Fungi</taxon>
        <taxon>Dikarya</taxon>
        <taxon>Ascomycota</taxon>
        <taxon>Pezizomycotina</taxon>
        <taxon>Sordariomycetes</taxon>
        <taxon>Xylariomycetidae</taxon>
        <taxon>Xylariales</taxon>
        <taxon>Hypoxylaceae</taxon>
        <taxon>Hypoxylon</taxon>
    </lineage>
</organism>
<proteinExistence type="predicted"/>
<evidence type="ECO:0000313" key="1">
    <source>
        <dbReference type="EMBL" id="KAI4860399.1"/>
    </source>
</evidence>
<evidence type="ECO:0000313" key="2">
    <source>
        <dbReference type="Proteomes" id="UP001497700"/>
    </source>
</evidence>